<organism evidence="1 2">
    <name type="scientific">Venturia nashicola</name>
    <dbReference type="NCBI Taxonomy" id="86259"/>
    <lineage>
        <taxon>Eukaryota</taxon>
        <taxon>Fungi</taxon>
        <taxon>Dikarya</taxon>
        <taxon>Ascomycota</taxon>
        <taxon>Pezizomycotina</taxon>
        <taxon>Dothideomycetes</taxon>
        <taxon>Pleosporomycetidae</taxon>
        <taxon>Venturiales</taxon>
        <taxon>Venturiaceae</taxon>
        <taxon>Venturia</taxon>
    </lineage>
</organism>
<evidence type="ECO:0000313" key="1">
    <source>
        <dbReference type="EMBL" id="TID22034.1"/>
    </source>
</evidence>
<comment type="caution">
    <text evidence="1">The sequence shown here is derived from an EMBL/GenBank/DDBJ whole genome shotgun (WGS) entry which is preliminary data.</text>
</comment>
<accession>A0A4Z1PJC3</accession>
<proteinExistence type="predicted"/>
<dbReference type="Proteomes" id="UP000298493">
    <property type="component" value="Unassembled WGS sequence"/>
</dbReference>
<keyword evidence="2" id="KW-1185">Reference proteome</keyword>
<name>A0A4Z1PJC3_9PEZI</name>
<dbReference type="AlphaFoldDB" id="A0A4Z1PJC3"/>
<protein>
    <submittedName>
        <fullName evidence="1">Uncharacterized protein</fullName>
    </submittedName>
</protein>
<sequence length="102" mass="11517">MTTFCTTTLPSFSADEASEQDAATRKYQQAHQLLEDWEEFRRYSQADYCSTSKLYKHVKSDSEVDDGCEHEGWIIKIAKESIEQAPELRNCMDATTGALNGG</sequence>
<gene>
    <name evidence="1" type="ORF">E6O75_ATG10828</name>
</gene>
<reference evidence="1 2" key="1">
    <citation type="submission" date="2019-04" db="EMBL/GenBank/DDBJ databases">
        <title>High contiguity whole genome sequence and gene annotation resource for two Venturia nashicola isolates.</title>
        <authorList>
            <person name="Prokchorchik M."/>
            <person name="Won K."/>
            <person name="Lee Y."/>
            <person name="Choi E.D."/>
            <person name="Segonzac C."/>
            <person name="Sohn K.H."/>
        </authorList>
    </citation>
    <scope>NUCLEOTIDE SEQUENCE [LARGE SCALE GENOMIC DNA]</scope>
    <source>
        <strain evidence="1 2">PRI2</strain>
    </source>
</reference>
<evidence type="ECO:0000313" key="2">
    <source>
        <dbReference type="Proteomes" id="UP000298493"/>
    </source>
</evidence>
<dbReference type="EMBL" id="SNSC02000008">
    <property type="protein sequence ID" value="TID22034.1"/>
    <property type="molecule type" value="Genomic_DNA"/>
</dbReference>